<accession>A0ABV9S6E3</accession>
<evidence type="ECO:0000313" key="1">
    <source>
        <dbReference type="EMBL" id="MFC4857270.1"/>
    </source>
</evidence>
<dbReference type="InterPro" id="IPR010667">
    <property type="entry name" value="Phage_T4_Gp19"/>
</dbReference>
<dbReference type="EMBL" id="JBHSIS010000017">
    <property type="protein sequence ID" value="MFC4857270.1"/>
    <property type="molecule type" value="Genomic_DNA"/>
</dbReference>
<sequence>MHPKVKSLLDLVPDQVAMTHRFVACVDDSDYNFGSWSRVSGLEIGWEQVRYRPGEQSTAEVFGGALRYQPVKLARAACADSAAVKAWLTKTAAGRTPLSGAIHMVDYLGMPIITWELKQFFPISWSITGFDSASAQTAVEELALAHSGFLDDERRTS</sequence>
<reference evidence="2" key="1">
    <citation type="journal article" date="2019" name="Int. J. Syst. Evol. Microbiol.">
        <title>The Global Catalogue of Microorganisms (GCM) 10K type strain sequencing project: providing services to taxonomists for standard genome sequencing and annotation.</title>
        <authorList>
            <consortium name="The Broad Institute Genomics Platform"/>
            <consortium name="The Broad Institute Genome Sequencing Center for Infectious Disease"/>
            <person name="Wu L."/>
            <person name="Ma J."/>
        </authorList>
    </citation>
    <scope>NUCLEOTIDE SEQUENCE [LARGE SCALE GENOMIC DNA]</scope>
    <source>
        <strain evidence="2">ZS-22-S1</strain>
    </source>
</reference>
<comment type="caution">
    <text evidence="1">The sequence shown here is derived from an EMBL/GenBank/DDBJ whole genome shotgun (WGS) entry which is preliminary data.</text>
</comment>
<keyword evidence="2" id="KW-1185">Reference proteome</keyword>
<dbReference type="PANTHER" id="PTHR38009:SF1">
    <property type="entry name" value="CONSERVED HYPOTHETICAL PHAGE TAIL PROTEIN"/>
    <property type="match status" value="1"/>
</dbReference>
<protein>
    <submittedName>
        <fullName evidence="1">Phage tail protein</fullName>
    </submittedName>
</protein>
<name>A0ABV9S6E3_9PSEU</name>
<organism evidence="1 2">
    <name type="scientific">Actinophytocola glycyrrhizae</name>
    <dbReference type="NCBI Taxonomy" id="2044873"/>
    <lineage>
        <taxon>Bacteria</taxon>
        <taxon>Bacillati</taxon>
        <taxon>Actinomycetota</taxon>
        <taxon>Actinomycetes</taxon>
        <taxon>Pseudonocardiales</taxon>
        <taxon>Pseudonocardiaceae</taxon>
    </lineage>
</organism>
<dbReference type="RefSeq" id="WP_378059258.1">
    <property type="nucleotide sequence ID" value="NZ_JBHSIS010000017.1"/>
</dbReference>
<evidence type="ECO:0000313" key="2">
    <source>
        <dbReference type="Proteomes" id="UP001595859"/>
    </source>
</evidence>
<proteinExistence type="predicted"/>
<dbReference type="Pfam" id="PF06841">
    <property type="entry name" value="Phage_T4_gp19"/>
    <property type="match status" value="1"/>
</dbReference>
<dbReference type="InterPro" id="IPR011747">
    <property type="entry name" value="CHP02241"/>
</dbReference>
<dbReference type="PANTHER" id="PTHR38009">
    <property type="entry name" value="CONSERVED HYPOTHETICAL PHAGE TAIL PROTEIN"/>
    <property type="match status" value="1"/>
</dbReference>
<gene>
    <name evidence="1" type="ORF">ACFPCV_27555</name>
</gene>
<dbReference type="Proteomes" id="UP001595859">
    <property type="component" value="Unassembled WGS sequence"/>
</dbReference>